<sequence length="903" mass="97054">MRTFNRFISTVLLTLLATQTFADVSAGKDIVTRKGCAGCHGGSSLGGGNANLSVLTSDELIDKLTAYRKSNINGRMQNITKNMTDQNIADIAAYIVSISQQITITSVDNFTANEGMSSVTHTLIASDTTAVFSIIENPSNLFNLNGATLSFNGTNTDYESATKTYTVKIKATTGTTVKQNAEQTITVTLNDIDDTAPTNIQLSNTTLVIGQPAGTYIGTLSANDVDTDNALTFTVNNTNHFKITNKNELKSNQPFTSKDEITITITASDGTQSTDKDFTIQVITNQNPAKITNTSSLRVDENMTGTVLTITATNEPSSETLTYSISGTDYKLFNINGAIITFKAAPDFEEPSDEGANNVYDLVLEVNDTLSTTRKNISITVDNIVEQTLTIANQTRNIAENSAKDTRVGDPLETTGSPTKFSIIAGNDAGLFKINNSGQIQVATAGLDHETSTTYTLTVQITGTDAAEKSANITININNVADTPIEHTPTVSAGEDITTSINKIVTLTATGVDPDDDILSYTWTAPTGITLNNANTKTASFTTTAAMEGSEITFSVSVSDGTHSASDSVIVKVNNAEVVAQAVRKESKAASKTLLSRASKTVMGRLSYLRHKQNKKSGFNANGFVNGIQVSFIDPKFNTISNQVLNANKMSSTIKTPTHKINRWDTWSSAKVVIGKSNGKNNNKTKLKLQSLNVGIDRHIDTDKIFGFTLSFGKEDRTATGSDFAGDVDTTQYTLSSYGALELGDKGSIEAVIGLIKGKHKGNTDIVVNDQDSNGYFASVAYRADGLQIKALNLSPFIRYDISRIKMKANDILTNNETSTDEALAIGVDLSHQSAYQDGTLNRFINLEYKSDIRRDGNDYLSKNAEQEVGVKLGLNYKKGDTDASINYERVQSTNGKAHSDGI</sequence>
<dbReference type="InterPro" id="IPR009056">
    <property type="entry name" value="Cyt_c-like_dom"/>
</dbReference>
<protein>
    <recommendedName>
        <fullName evidence="12">Cadherin domain-containing protein</fullName>
    </recommendedName>
</protein>
<evidence type="ECO:0000313" key="11">
    <source>
        <dbReference type="Proteomes" id="UP000626656"/>
    </source>
</evidence>
<evidence type="ECO:0000256" key="5">
    <source>
        <dbReference type="ARBA" id="ARBA00023004"/>
    </source>
</evidence>
<dbReference type="RefSeq" id="WP_202784683.1">
    <property type="nucleotide sequence ID" value="NZ_CAHJWF010000517.1"/>
</dbReference>
<dbReference type="InterPro" id="IPR015919">
    <property type="entry name" value="Cadherin-like_sf"/>
</dbReference>
<organism evidence="10 11">
    <name type="scientific">Bathymodiolus thermophilus thioautotrophic gill symbiont</name>
    <dbReference type="NCBI Taxonomy" id="2360"/>
    <lineage>
        <taxon>Bacteria</taxon>
        <taxon>Pseudomonadati</taxon>
        <taxon>Pseudomonadota</taxon>
        <taxon>Gammaproteobacteria</taxon>
        <taxon>sulfur-oxidizing symbionts</taxon>
    </lineage>
</organism>
<dbReference type="Gene3D" id="2.60.40.10">
    <property type="entry name" value="Immunoglobulins"/>
    <property type="match status" value="1"/>
</dbReference>
<evidence type="ECO:0000256" key="2">
    <source>
        <dbReference type="ARBA" id="ARBA00022692"/>
    </source>
</evidence>
<accession>A0ABN7GFK4</accession>
<dbReference type="Pfam" id="PF03797">
    <property type="entry name" value="Autotransporter"/>
    <property type="match status" value="1"/>
</dbReference>
<name>A0ABN7GFK4_9GAMM</name>
<keyword evidence="7" id="KW-0732">Signal</keyword>
<evidence type="ECO:0000259" key="8">
    <source>
        <dbReference type="PROSITE" id="PS50268"/>
    </source>
</evidence>
<feature type="domain" description="Cytochrome c" evidence="9">
    <location>
        <begin position="22"/>
        <end position="99"/>
    </location>
</feature>
<keyword evidence="4" id="KW-0472">Membrane</keyword>
<dbReference type="Gene3D" id="2.40.128.130">
    <property type="entry name" value="Autotransporter beta-domain"/>
    <property type="match status" value="1"/>
</dbReference>
<evidence type="ECO:0000256" key="7">
    <source>
        <dbReference type="SAM" id="SignalP"/>
    </source>
</evidence>
<evidence type="ECO:0000256" key="4">
    <source>
        <dbReference type="ARBA" id="ARBA00022989"/>
    </source>
</evidence>
<dbReference type="InterPro" id="IPR036709">
    <property type="entry name" value="Autotransporte_beta_dom_sf"/>
</dbReference>
<keyword evidence="5 6" id="KW-0408">Iron</keyword>
<evidence type="ECO:0008006" key="12">
    <source>
        <dbReference type="Google" id="ProtNLM"/>
    </source>
</evidence>
<dbReference type="Proteomes" id="UP000626656">
    <property type="component" value="Unassembled WGS sequence"/>
</dbReference>
<feature type="domain" description="Cadherin" evidence="8">
    <location>
        <begin position="98"/>
        <end position="199"/>
    </location>
</feature>
<comment type="caution">
    <text evidence="10">The sequence shown here is derived from an EMBL/GenBank/DDBJ whole genome shotgun (WGS) entry which is preliminary data.</text>
</comment>
<dbReference type="SUPFAM" id="SSF46626">
    <property type="entry name" value="Cytochrome c"/>
    <property type="match status" value="1"/>
</dbReference>
<dbReference type="SUPFAM" id="SSF103515">
    <property type="entry name" value="Autotransporter"/>
    <property type="match status" value="1"/>
</dbReference>
<dbReference type="InterPro" id="IPR036909">
    <property type="entry name" value="Cyt_c-like_dom_sf"/>
</dbReference>
<gene>
    <name evidence="10" type="ORF">AZO1586I_2315</name>
</gene>
<dbReference type="CDD" id="cd11304">
    <property type="entry name" value="Cadherin_repeat"/>
    <property type="match status" value="2"/>
</dbReference>
<evidence type="ECO:0000256" key="1">
    <source>
        <dbReference type="ARBA" id="ARBA00022617"/>
    </source>
</evidence>
<evidence type="ECO:0000256" key="6">
    <source>
        <dbReference type="PROSITE-ProRule" id="PRU00433"/>
    </source>
</evidence>
<keyword evidence="3 6" id="KW-0479">Metal-binding</keyword>
<evidence type="ECO:0000313" key="10">
    <source>
        <dbReference type="EMBL" id="CAB5508040.1"/>
    </source>
</evidence>
<keyword evidence="1 6" id="KW-0349">Heme</keyword>
<feature type="domain" description="Cadherin" evidence="8">
    <location>
        <begin position="390"/>
        <end position="491"/>
    </location>
</feature>
<dbReference type="Pfam" id="PF00034">
    <property type="entry name" value="Cytochrom_C"/>
    <property type="match status" value="1"/>
</dbReference>
<dbReference type="Gene3D" id="2.60.40.60">
    <property type="entry name" value="Cadherins"/>
    <property type="match status" value="3"/>
</dbReference>
<dbReference type="SMART" id="SM00112">
    <property type="entry name" value="CA"/>
    <property type="match status" value="4"/>
</dbReference>
<dbReference type="PROSITE" id="PS51007">
    <property type="entry name" value="CYTC"/>
    <property type="match status" value="1"/>
</dbReference>
<keyword evidence="2" id="KW-0812">Transmembrane</keyword>
<reference evidence="10 11" key="1">
    <citation type="submission" date="2020-05" db="EMBL/GenBank/DDBJ databases">
        <authorList>
            <person name="Petersen J."/>
            <person name="Sayavedra L."/>
        </authorList>
    </citation>
    <scope>NUCLEOTIDE SEQUENCE [LARGE SCALE GENOMIC DNA]</scope>
    <source>
        <strain evidence="10">B azoricus SOX ET2 1586I</strain>
    </source>
</reference>
<evidence type="ECO:0000259" key="9">
    <source>
        <dbReference type="PROSITE" id="PS51007"/>
    </source>
</evidence>
<dbReference type="PROSITE" id="PS50268">
    <property type="entry name" value="CADHERIN_2"/>
    <property type="match status" value="2"/>
</dbReference>
<dbReference type="InterPro" id="IPR005546">
    <property type="entry name" value="Autotransporte_beta"/>
</dbReference>
<keyword evidence="4" id="KW-1133">Transmembrane helix</keyword>
<dbReference type="InterPro" id="IPR013783">
    <property type="entry name" value="Ig-like_fold"/>
</dbReference>
<dbReference type="SMART" id="SM00869">
    <property type="entry name" value="Autotransporter"/>
    <property type="match status" value="1"/>
</dbReference>
<dbReference type="Pfam" id="PF22352">
    <property type="entry name" value="K319L-like_PKD"/>
    <property type="match status" value="1"/>
</dbReference>
<feature type="signal peptide" evidence="7">
    <location>
        <begin position="1"/>
        <end position="22"/>
    </location>
</feature>
<dbReference type="EMBL" id="CAHJWF010000517">
    <property type="protein sequence ID" value="CAB5508040.1"/>
    <property type="molecule type" value="Genomic_DNA"/>
</dbReference>
<feature type="chain" id="PRO_5045195659" description="Cadherin domain-containing protein" evidence="7">
    <location>
        <begin position="23"/>
        <end position="903"/>
    </location>
</feature>
<keyword evidence="11" id="KW-1185">Reference proteome</keyword>
<dbReference type="PANTHER" id="PTHR24026">
    <property type="entry name" value="FAT ATYPICAL CADHERIN-RELATED"/>
    <property type="match status" value="1"/>
</dbReference>
<dbReference type="InterPro" id="IPR002126">
    <property type="entry name" value="Cadherin-like_dom"/>
</dbReference>
<dbReference type="SUPFAM" id="SSF49313">
    <property type="entry name" value="Cadherin-like"/>
    <property type="match status" value="2"/>
</dbReference>
<evidence type="ECO:0000256" key="3">
    <source>
        <dbReference type="ARBA" id="ARBA00022723"/>
    </source>
</evidence>
<proteinExistence type="predicted"/>
<dbReference type="Gene3D" id="1.10.760.10">
    <property type="entry name" value="Cytochrome c-like domain"/>
    <property type="match status" value="1"/>
</dbReference>
<dbReference type="PANTHER" id="PTHR24026:SF126">
    <property type="entry name" value="PROTOCADHERIN FAT 4"/>
    <property type="match status" value="1"/>
</dbReference>
<feature type="non-terminal residue" evidence="10">
    <location>
        <position position="903"/>
    </location>
</feature>